<dbReference type="SMART" id="SM00367">
    <property type="entry name" value="LRR_CC"/>
    <property type="match status" value="6"/>
</dbReference>
<feature type="transmembrane region" description="Helical" evidence="2">
    <location>
        <begin position="290"/>
        <end position="310"/>
    </location>
</feature>
<dbReference type="InterPro" id="IPR032675">
    <property type="entry name" value="LRR_dom_sf"/>
</dbReference>
<dbReference type="InParanoid" id="A0A2R5GKE1"/>
<evidence type="ECO:0000313" key="5">
    <source>
        <dbReference type="Proteomes" id="UP000241890"/>
    </source>
</evidence>
<proteinExistence type="predicted"/>
<dbReference type="PANTHER" id="PTHR13318">
    <property type="entry name" value="PARTNER OF PAIRED, ISOFORM B-RELATED"/>
    <property type="match status" value="1"/>
</dbReference>
<protein>
    <submittedName>
        <fullName evidence="4">F-box/LRR-repeat protein 7</fullName>
    </submittedName>
</protein>
<dbReference type="Pfam" id="PF13516">
    <property type="entry name" value="LRR_6"/>
    <property type="match status" value="1"/>
</dbReference>
<evidence type="ECO:0000256" key="1">
    <source>
        <dbReference type="SAM" id="MobiDB-lite"/>
    </source>
</evidence>
<dbReference type="SUPFAM" id="SSF52047">
    <property type="entry name" value="RNI-like"/>
    <property type="match status" value="2"/>
</dbReference>
<dbReference type="OrthoDB" id="10257471at2759"/>
<keyword evidence="2" id="KW-1133">Transmembrane helix</keyword>
<evidence type="ECO:0000313" key="4">
    <source>
        <dbReference type="EMBL" id="GBG29093.1"/>
    </source>
</evidence>
<feature type="transmembrane region" description="Helical" evidence="2">
    <location>
        <begin position="421"/>
        <end position="443"/>
    </location>
</feature>
<dbReference type="Gene3D" id="3.80.10.10">
    <property type="entry name" value="Ribonuclease Inhibitor"/>
    <property type="match status" value="3"/>
</dbReference>
<organism evidence="4 5">
    <name type="scientific">Hondaea fermentalgiana</name>
    <dbReference type="NCBI Taxonomy" id="2315210"/>
    <lineage>
        <taxon>Eukaryota</taxon>
        <taxon>Sar</taxon>
        <taxon>Stramenopiles</taxon>
        <taxon>Bigyra</taxon>
        <taxon>Labyrinthulomycetes</taxon>
        <taxon>Thraustochytrida</taxon>
        <taxon>Thraustochytriidae</taxon>
        <taxon>Hondaea</taxon>
    </lineage>
</organism>
<feature type="transmembrane region" description="Helical" evidence="2">
    <location>
        <begin position="1871"/>
        <end position="1889"/>
    </location>
</feature>
<gene>
    <name evidence="4" type="ORF">FCC1311_053162</name>
</gene>
<evidence type="ECO:0000256" key="2">
    <source>
        <dbReference type="SAM" id="Phobius"/>
    </source>
</evidence>
<feature type="transmembrane region" description="Helical" evidence="2">
    <location>
        <begin position="598"/>
        <end position="617"/>
    </location>
</feature>
<evidence type="ECO:0000259" key="3">
    <source>
        <dbReference type="Pfam" id="PF25372"/>
    </source>
</evidence>
<dbReference type="Proteomes" id="UP000241890">
    <property type="component" value="Unassembled WGS sequence"/>
</dbReference>
<feature type="domain" description="F-box/LRR-repeat protein 15-like leucin rich repeat" evidence="3">
    <location>
        <begin position="702"/>
        <end position="812"/>
    </location>
</feature>
<name>A0A2R5GKE1_9STRA</name>
<feature type="region of interest" description="Disordered" evidence="1">
    <location>
        <begin position="1470"/>
        <end position="1508"/>
    </location>
</feature>
<dbReference type="EMBL" id="BEYU01000052">
    <property type="protein sequence ID" value="GBG29093.1"/>
    <property type="molecule type" value="Genomic_DNA"/>
</dbReference>
<reference evidence="4 5" key="1">
    <citation type="submission" date="2017-12" db="EMBL/GenBank/DDBJ databases">
        <title>Sequencing, de novo assembly and annotation of complete genome of a new Thraustochytrid species, strain FCC1311.</title>
        <authorList>
            <person name="Sedici K."/>
            <person name="Godart F."/>
            <person name="Aiese Cigliano R."/>
            <person name="Sanseverino W."/>
            <person name="Barakat M."/>
            <person name="Ortet P."/>
            <person name="Marechal E."/>
            <person name="Cagnac O."/>
            <person name="Amato A."/>
        </authorList>
    </citation>
    <scope>NUCLEOTIDE SEQUENCE [LARGE SCALE GENOMIC DNA]</scope>
</reference>
<dbReference type="InterPro" id="IPR006553">
    <property type="entry name" value="Leu-rich_rpt_Cys-con_subtyp"/>
</dbReference>
<dbReference type="GO" id="GO:0019005">
    <property type="term" value="C:SCF ubiquitin ligase complex"/>
    <property type="evidence" value="ECO:0007669"/>
    <property type="project" value="TreeGrafter"/>
</dbReference>
<feature type="transmembrane region" description="Helical" evidence="2">
    <location>
        <begin position="1840"/>
        <end position="1865"/>
    </location>
</feature>
<feature type="transmembrane region" description="Helical" evidence="2">
    <location>
        <begin position="322"/>
        <end position="346"/>
    </location>
</feature>
<dbReference type="PANTHER" id="PTHR13318:SF190">
    <property type="entry name" value="PARTNER OF PAIRED, ISOFORM B"/>
    <property type="match status" value="1"/>
</dbReference>
<comment type="caution">
    <text evidence="4">The sequence shown here is derived from an EMBL/GenBank/DDBJ whole genome shotgun (WGS) entry which is preliminary data.</text>
</comment>
<keyword evidence="2" id="KW-0812">Transmembrane</keyword>
<feature type="transmembrane region" description="Helical" evidence="2">
    <location>
        <begin position="1710"/>
        <end position="1729"/>
    </location>
</feature>
<feature type="transmembrane region" description="Helical" evidence="2">
    <location>
        <begin position="358"/>
        <end position="379"/>
    </location>
</feature>
<keyword evidence="5" id="KW-1185">Reference proteome</keyword>
<feature type="transmembrane region" description="Helical" evidence="2">
    <location>
        <begin position="1741"/>
        <end position="1760"/>
    </location>
</feature>
<dbReference type="InterPro" id="IPR057207">
    <property type="entry name" value="FBXL15_LRR"/>
</dbReference>
<feature type="region of interest" description="Disordered" evidence="1">
    <location>
        <begin position="1388"/>
        <end position="1409"/>
    </location>
</feature>
<accession>A0A2R5GKE1</accession>
<dbReference type="InterPro" id="IPR001611">
    <property type="entry name" value="Leu-rich_rpt"/>
</dbReference>
<sequence>MIVKRQGILPSGTTSLQKKQKVQERVVKDIEDDAHDNAHHLEWPFNESDLAVHIDISAQEERKPYFTHDHVRAIEEGTFLYDPGHIQKVLDIGQRLANLDNYVSDSNDHDELKANPKHPQSKKFRFIDSRMTEVLLSDLEDFLQLNAKMLNKIDFLRSIYISRHVEIVRAAGAQKKERNDHKKKQMKREEDGRLREDAQALEENHEFEDFAKLFEENKRSPFCRRFWDICSSIWEWTAALIEAIWWFLNMKFWPEWFIKRLDKKYHTIAPRVYSVPHSVEKEERQQTYGIVFNALLELLNIITDVFFFTTNIKPLRGTAGDYLFIISVAAFAATASLRFIVGAWDWRSVDWKNKHRSWTYFFGFAYTLIDPNTGFNTFVKKSFVTRELLSYNIIGDAVGSFVKDPIATQAKTDLKAAQMSIFIAFVLLVQDIPQAAVTFIFILKFSGGDIGPIDILALFSSLLSAGRQLIESIELLHDIPGLRNIIFARHLVFNPNNDIDMKIVGALEKEEACHKKKGDHRDNRYTAMRMLSPKDDKADRGEKGGFIESQLYNGKVAFHHGQKLNCRVIAKYFNFNRSPEPHECMVWPIWFGTLMGRLLFWLVTLILAFPTLGYSLFWKPFDLSSRGAFYHFRDTLRPSIVMEGKPFGDLGKVSELKYSHGIWHCAKLVRVGCSALWTSTVHIPRTLLFNRMEPRNLFRCIRTVELTDCLSINDSTLELIAAMCPNLQNLNLSFCADVTDAGLHYFSKNRCIALASVVLDGCIKVTNNGVGHIINASKKSLWRLSLRDLPLLKVEILQVIAEHCTALRFLNLDVDALYQENFVLKTNKRKEQVVRREAVETDRKEAQKGAFLHITKSKHLVELLKRCSSLQTLMLGNILDDNAFFNTDKEWRKVVANLNPSIRYLSLHGATSFNSKHLEILAQKATFLRNLYISGATNLESAICLKDHCHSLRVVSMSGTAAPMSDADAFFMSVAMPDVEVALIDSPPELADFYVEQLRRQLEEYRDLELPKPPFSLTATLCCRGSAGKFDRYMRRHVEYFKDEMEKVEKMHENLKAFLKEYKNKLKQNMEMTTQFLSLVVGLVDFVRRTRWRLEVGGEALSTLWEGQTAREEEELLEFIKHLNSFIEAFKNSTGFSLPLPRMLAFGPEASDDKKTYFDRERWDFPLIALPTFGIMPTRRLNLKIDFKWNRYEFICPDVFESVFSLRKPDGKVLTRLTGAVSNIQPLSVRIPEADNTLLLQRFWCIPPDARYFCYAFPLDHLRKEELDWFQFQRPDDTVRRFLHFGGFLYFDEDQHFLSASALTVGTTLSFNGPFKLPSWSIEKLNKEKRWQNITMKAVRAKDAEVKFCYVFSNEEAVPKTLRKKEDRSVAPTTSVDEDDIAITVDVDDRPSLAGDQHSDSSTSLETDDENTFKTCFGCLRPKKNEKITMRKLREDETNVYQSLVDVERKCQHDADKLVRRQGAFPSGTTRLVKQKKKDATVTPGSPARRRSTIVSNFSGTDSKKKSKLAAEDDAKPFFTHDHVRAIEDGDFLYDPALVQAVVDVGQRLANLDHYVSDSGDHECLKSYNSQDDHPQQDRVRFIDSRMTEVLLSDVEDFLHIISKMINKMEFLRDCYRSKHVSILEDARAREPEAKTRMRGIFSPTAASTCSSVAQKVGQVSSYLRWYAIQSFPATFKGTLDRRFKHATPRLYTLPHTIEKRRRLRIYGSAFDAILEVTNIVSDLFFLVTQLMPLTAGDYGYLYYVSLAALTLTFTARFAIGLWDYKLVDWDDAYRSRMYVFGVLLGIIEPNSGFNDFIKESFKIQESLSYNIIGDAVGSFVKDPISTQAKADYKAAHMSIWTAIVLLIQDIPQIVVEVIFIIVFQGGEFEFVYWLALLTSLLSAFRQLIEAVFLLRDIPGLHNLILVRHLVFNPNNDIDYKILGAMEKSKGDKSGDDVPVEFYYGKTLVSKALTKFFNWKSSLAASWSAYHHFRSEISHRVRSDGKPFEEGQTSSKKVSSAISCTSMPCMGSSEDGDASRLSSILIDPLFGRMDSKTLFRSIRSVQLTGCTSINDDILKLISCMCPNLQNLDLNFCTNITDEGLEHFKNNRCIALGSVVLDGCIEVTSLGVCHIAECSGKNLWRLSLRDLPSLDKYSLEPIAKYCTGLRFLALDVNLLIKDTLAKEAGNNRKFLSIQDTGLLIELLKRCSSLETLKVSNVLGKKFTGWEDFAKNINPYLRTLSLAGAATFNDAALESLAKKALFLRELRLSGVRSLKSAKCLLKS</sequence>
<dbReference type="Pfam" id="PF25372">
    <property type="entry name" value="DUF7885"/>
    <property type="match status" value="1"/>
</dbReference>
<dbReference type="GO" id="GO:0031146">
    <property type="term" value="P:SCF-dependent proteasomal ubiquitin-dependent protein catabolic process"/>
    <property type="evidence" value="ECO:0007669"/>
    <property type="project" value="TreeGrafter"/>
</dbReference>
<feature type="region of interest" description="Disordered" evidence="1">
    <location>
        <begin position="173"/>
        <end position="193"/>
    </location>
</feature>
<keyword evidence="2" id="KW-0472">Membrane</keyword>